<proteinExistence type="inferred from homology"/>
<evidence type="ECO:0000256" key="2">
    <source>
        <dbReference type="ARBA" id="ARBA00006495"/>
    </source>
</evidence>
<keyword evidence="4 14" id="KW-0963">Cytoplasm</keyword>
<keyword evidence="11 14" id="KW-0443">Lipid metabolism</keyword>
<dbReference type="EMBL" id="HE806319">
    <property type="protein sequence ID" value="CCH60626.1"/>
    <property type="molecule type" value="Genomic_DNA"/>
</dbReference>
<dbReference type="SUPFAM" id="SSF55060">
    <property type="entry name" value="GHMP Kinase, C-terminal domain"/>
    <property type="match status" value="1"/>
</dbReference>
<keyword evidence="14" id="KW-0752">Steroid biosynthesis</keyword>
<dbReference type="eggNOG" id="KOG1511">
    <property type="taxonomic scope" value="Eukaryota"/>
</dbReference>
<dbReference type="SUPFAM" id="SSF54211">
    <property type="entry name" value="Ribosomal protein S5 domain 2-like"/>
    <property type="match status" value="1"/>
</dbReference>
<dbReference type="PANTHER" id="PTHR43290">
    <property type="entry name" value="MEVALONATE KINASE"/>
    <property type="match status" value="1"/>
</dbReference>
<dbReference type="HOGENOM" id="CLU_017814_0_1_1"/>
<evidence type="ECO:0000259" key="16">
    <source>
        <dbReference type="Pfam" id="PF08544"/>
    </source>
</evidence>
<evidence type="ECO:0000313" key="17">
    <source>
        <dbReference type="EMBL" id="CCH60626.1"/>
    </source>
</evidence>
<dbReference type="GO" id="GO:0005829">
    <property type="term" value="C:cytosol"/>
    <property type="evidence" value="ECO:0007669"/>
    <property type="project" value="TreeGrafter"/>
</dbReference>
<organism evidence="17 18">
    <name type="scientific">Henningerozyma blattae (strain ATCC 34711 / CBS 6284 / DSM 70876 / NBRC 10599 / NRRL Y-10934 / UCD 77-7)</name>
    <name type="common">Yeast</name>
    <name type="synonym">Tetrapisispora blattae</name>
    <dbReference type="NCBI Taxonomy" id="1071380"/>
    <lineage>
        <taxon>Eukaryota</taxon>
        <taxon>Fungi</taxon>
        <taxon>Dikarya</taxon>
        <taxon>Ascomycota</taxon>
        <taxon>Saccharomycotina</taxon>
        <taxon>Saccharomycetes</taxon>
        <taxon>Saccharomycetales</taxon>
        <taxon>Saccharomycetaceae</taxon>
        <taxon>Henningerozyma</taxon>
    </lineage>
</organism>
<keyword evidence="14" id="KW-0756">Sterol biosynthesis</keyword>
<dbReference type="InterPro" id="IPR006203">
    <property type="entry name" value="GHMP_knse_ATP-bd_CS"/>
</dbReference>
<keyword evidence="10" id="KW-0460">Magnesium</keyword>
<comment type="catalytic activity">
    <reaction evidence="12">
        <text>(R)-mevalonate + ATP = (R)-5-phosphomevalonate + ADP + H(+)</text>
        <dbReference type="Rhea" id="RHEA:17065"/>
        <dbReference type="ChEBI" id="CHEBI:15378"/>
        <dbReference type="ChEBI" id="CHEBI:30616"/>
        <dbReference type="ChEBI" id="CHEBI:36464"/>
        <dbReference type="ChEBI" id="CHEBI:58146"/>
        <dbReference type="ChEBI" id="CHEBI:456216"/>
        <dbReference type="EC" id="2.7.1.36"/>
    </reaction>
    <physiologicalReaction direction="left-to-right" evidence="12">
        <dbReference type="Rhea" id="RHEA:17066"/>
    </physiologicalReaction>
</comment>
<evidence type="ECO:0000256" key="9">
    <source>
        <dbReference type="ARBA" id="ARBA00022840"/>
    </source>
</evidence>
<dbReference type="PANTHER" id="PTHR43290:SF2">
    <property type="entry name" value="MEVALONATE KINASE"/>
    <property type="match status" value="1"/>
</dbReference>
<dbReference type="GO" id="GO:0004496">
    <property type="term" value="F:mevalonate kinase activity"/>
    <property type="evidence" value="ECO:0007669"/>
    <property type="project" value="UniProtKB-EC"/>
</dbReference>
<keyword evidence="18" id="KW-1185">Reference proteome</keyword>
<keyword evidence="7 14" id="KW-0547">Nucleotide-binding</keyword>
<dbReference type="PRINTS" id="PR00959">
    <property type="entry name" value="MEVGALKINASE"/>
</dbReference>
<evidence type="ECO:0000256" key="3">
    <source>
        <dbReference type="ARBA" id="ARBA00012103"/>
    </source>
</evidence>
<dbReference type="Gene3D" id="3.30.230.10">
    <property type="match status" value="1"/>
</dbReference>
<dbReference type="GO" id="GO:0005524">
    <property type="term" value="F:ATP binding"/>
    <property type="evidence" value="ECO:0007669"/>
    <property type="project" value="UniProtKB-KW"/>
</dbReference>
<feature type="domain" description="GHMP kinase N-terminal" evidence="15">
    <location>
        <begin position="118"/>
        <end position="195"/>
    </location>
</feature>
<keyword evidence="9 14" id="KW-0067">ATP-binding</keyword>
<comment type="function">
    <text evidence="14">Mevalonate kinase; part of the second module of ergosterol biosynthesis pathway that includes the middle steps of the pathway. The second module is carried out in the vacuole and involves the formation of farnesyl diphosphate, which is also an important intermediate in the biosynthesis of ubiquinone, dolichol, heme and prenylated proteins.</text>
</comment>
<dbReference type="InterPro" id="IPR006205">
    <property type="entry name" value="Mev_gal_kin"/>
</dbReference>
<dbReference type="InterPro" id="IPR006204">
    <property type="entry name" value="GHMP_kinase_N_dom"/>
</dbReference>
<evidence type="ECO:0000256" key="12">
    <source>
        <dbReference type="ARBA" id="ARBA00029310"/>
    </source>
</evidence>
<keyword evidence="8 14" id="KW-0418">Kinase</keyword>
<dbReference type="PROSITE" id="PS00627">
    <property type="entry name" value="GHMP_KINASES_ATP"/>
    <property type="match status" value="1"/>
</dbReference>
<keyword evidence="6 14" id="KW-0808">Transferase</keyword>
<evidence type="ECO:0000256" key="14">
    <source>
        <dbReference type="RuleBase" id="RU363087"/>
    </source>
</evidence>
<dbReference type="InterPro" id="IPR013750">
    <property type="entry name" value="GHMP_kinase_C_dom"/>
</dbReference>
<evidence type="ECO:0000256" key="10">
    <source>
        <dbReference type="ARBA" id="ARBA00022842"/>
    </source>
</evidence>
<dbReference type="InterPro" id="IPR020568">
    <property type="entry name" value="Ribosomal_Su5_D2-typ_SF"/>
</dbReference>
<dbReference type="Pfam" id="PF08544">
    <property type="entry name" value="GHMP_kinases_C"/>
    <property type="match status" value="1"/>
</dbReference>
<gene>
    <name evidence="17" type="primary">TBLA0D01180</name>
    <name evidence="17" type="ORF">TBLA_0D01180</name>
</gene>
<evidence type="ECO:0000259" key="15">
    <source>
        <dbReference type="Pfam" id="PF00288"/>
    </source>
</evidence>
<comment type="subcellular location">
    <subcellularLocation>
        <location evidence="1 14">Cytoplasm</location>
    </subcellularLocation>
</comment>
<dbReference type="Gene3D" id="3.30.70.890">
    <property type="entry name" value="GHMP kinase, C-terminal domain"/>
    <property type="match status" value="1"/>
</dbReference>
<evidence type="ECO:0000313" key="18">
    <source>
        <dbReference type="Proteomes" id="UP000002866"/>
    </source>
</evidence>
<sequence>MPLPILTSAPGKVILFGEHAAVYGEPAIAAAVSSLRTYLLVSNANDPNIIQLDFLDIKLTHQWECNDFSTIPTIQPSTKELDSTLLKSIDPLLSSFKSNPLHHQAALTFLYLFFSLIPNLKGLKFSVRSTLPVGAGLGSSASICVSLSTALLHLAKLISIPLNKAQLKLINDWAFIGEKCMHGNPSGIDNTVATYGNSILLNSQSHEIIDIDLPILLTYTKIPRSTKQLVSNVRHMYNSHHAIVSKILSSIGHITLESKDLLLADASDIDSLGELININQHLLQSINVSHPMIEKIIKLTNQFQIGYTKLTGAGGGGCTLTLLKKDVDRKDVDRFINILKKDYNFDVFETNLGGFGTGVLELDNKNKELDDRVKQCFEIKSLASREQLDQILLPLCNNTTLN</sequence>
<evidence type="ECO:0000256" key="11">
    <source>
        <dbReference type="ARBA" id="ARBA00023098"/>
    </source>
</evidence>
<dbReference type="GO" id="GO:0019287">
    <property type="term" value="P:isopentenyl diphosphate biosynthetic process, mevalonate pathway"/>
    <property type="evidence" value="ECO:0007669"/>
    <property type="project" value="UniProtKB-UniPathway"/>
</dbReference>
<evidence type="ECO:0000256" key="7">
    <source>
        <dbReference type="ARBA" id="ARBA00022741"/>
    </source>
</evidence>
<evidence type="ECO:0000256" key="13">
    <source>
        <dbReference type="ARBA" id="ARBA00029438"/>
    </source>
</evidence>
<dbReference type="GeneID" id="14495609"/>
<dbReference type="Pfam" id="PF00288">
    <property type="entry name" value="GHMP_kinases_N"/>
    <property type="match status" value="1"/>
</dbReference>
<dbReference type="RefSeq" id="XP_004180145.1">
    <property type="nucleotide sequence ID" value="XM_004180097.1"/>
</dbReference>
<dbReference type="OMA" id="LMDFNHG"/>
<dbReference type="UniPathway" id="UPA00057">
    <property type="reaction ID" value="UER00098"/>
</dbReference>
<accession>I2H2M4</accession>
<comment type="pathway">
    <text evidence="13 14">Isoprenoid biosynthesis; isopentenyl diphosphate biosynthesis via mevalonate pathway; isopentenyl diphosphate from (R)-mevalonate: step 1/3.</text>
</comment>
<comment type="similarity">
    <text evidence="2 14">Belongs to the GHMP kinase family. Mevalonate kinase subfamily.</text>
</comment>
<reference evidence="17 18" key="1">
    <citation type="journal article" date="2011" name="Proc. Natl. Acad. Sci. U.S.A.">
        <title>Evolutionary erosion of yeast sex chromosomes by mating-type switching accidents.</title>
        <authorList>
            <person name="Gordon J.L."/>
            <person name="Armisen D."/>
            <person name="Proux-Wera E."/>
            <person name="Oheigeartaigh S.S."/>
            <person name="Byrne K.P."/>
            <person name="Wolfe K.H."/>
        </authorList>
    </citation>
    <scope>NUCLEOTIDE SEQUENCE [LARGE SCALE GENOMIC DNA]</scope>
    <source>
        <strain evidence="18">ATCC 34711 / CBS 6284 / DSM 70876 / NBRC 10599 / NRRL Y-10934 / UCD 77-7</strain>
    </source>
</reference>
<keyword evidence="14" id="KW-0753">Steroid metabolism</keyword>
<keyword evidence="14" id="KW-1207">Sterol metabolism</keyword>
<feature type="domain" description="GHMP kinase C-terminal" evidence="16">
    <location>
        <begin position="265"/>
        <end position="332"/>
    </location>
</feature>
<dbReference type="KEGG" id="tbl:TBLA_0D01180"/>
<evidence type="ECO:0000256" key="5">
    <source>
        <dbReference type="ARBA" id="ARBA00022516"/>
    </source>
</evidence>
<dbReference type="InParanoid" id="I2H2M4"/>
<name>I2H2M4_HENB6</name>
<dbReference type="AlphaFoldDB" id="I2H2M4"/>
<dbReference type="Proteomes" id="UP000002866">
    <property type="component" value="Chromosome 4"/>
</dbReference>
<dbReference type="InterPro" id="IPR014721">
    <property type="entry name" value="Ribsml_uS5_D2-typ_fold_subgr"/>
</dbReference>
<dbReference type="GO" id="GO:0010142">
    <property type="term" value="P:farnesyl diphosphate biosynthetic process, mevalonate pathway"/>
    <property type="evidence" value="ECO:0007669"/>
    <property type="project" value="EnsemblFungi"/>
</dbReference>
<dbReference type="GO" id="GO:0006696">
    <property type="term" value="P:ergosterol biosynthetic process"/>
    <property type="evidence" value="ECO:0007669"/>
    <property type="project" value="EnsemblFungi"/>
</dbReference>
<evidence type="ECO:0000256" key="6">
    <source>
        <dbReference type="ARBA" id="ARBA00022679"/>
    </source>
</evidence>
<dbReference type="NCBIfam" id="TIGR00549">
    <property type="entry name" value="mevalon_kin"/>
    <property type="match status" value="1"/>
</dbReference>
<evidence type="ECO:0000256" key="8">
    <source>
        <dbReference type="ARBA" id="ARBA00022777"/>
    </source>
</evidence>
<dbReference type="OrthoDB" id="1652964at2759"/>
<dbReference type="InterPro" id="IPR036554">
    <property type="entry name" value="GHMP_kinase_C_sf"/>
</dbReference>
<dbReference type="FunCoup" id="I2H2M4">
    <property type="interactions" value="464"/>
</dbReference>
<dbReference type="EC" id="2.7.1.36" evidence="3 14"/>
<keyword evidence="5 14" id="KW-0444">Lipid biosynthesis</keyword>
<evidence type="ECO:0000256" key="1">
    <source>
        <dbReference type="ARBA" id="ARBA00004496"/>
    </source>
</evidence>
<evidence type="ECO:0000256" key="4">
    <source>
        <dbReference type="ARBA" id="ARBA00022490"/>
    </source>
</evidence>
<dbReference type="STRING" id="1071380.I2H2M4"/>
<protein>
    <recommendedName>
        <fullName evidence="3 14">Mevalonate kinase</fullName>
        <shortName evidence="14">MK</shortName>
        <ecNumber evidence="3 14">2.7.1.36</ecNumber>
    </recommendedName>
</protein>